<reference evidence="2" key="1">
    <citation type="submission" date="2022-11" db="UniProtKB">
        <authorList>
            <consortium name="WormBaseParasite"/>
        </authorList>
    </citation>
    <scope>IDENTIFICATION</scope>
</reference>
<accession>A0AC34F787</accession>
<organism evidence="1 2">
    <name type="scientific">Panagrolaimus sp. ES5</name>
    <dbReference type="NCBI Taxonomy" id="591445"/>
    <lineage>
        <taxon>Eukaryota</taxon>
        <taxon>Metazoa</taxon>
        <taxon>Ecdysozoa</taxon>
        <taxon>Nematoda</taxon>
        <taxon>Chromadorea</taxon>
        <taxon>Rhabditida</taxon>
        <taxon>Tylenchina</taxon>
        <taxon>Panagrolaimomorpha</taxon>
        <taxon>Panagrolaimoidea</taxon>
        <taxon>Panagrolaimidae</taxon>
        <taxon>Panagrolaimus</taxon>
    </lineage>
</organism>
<proteinExistence type="predicted"/>
<protein>
    <submittedName>
        <fullName evidence="2">5-formyltetrahydrofolate cyclo-ligase</fullName>
    </submittedName>
</protein>
<name>A0AC34F787_9BILA</name>
<dbReference type="WBParaSite" id="ES5_v2.g12561.t1">
    <property type="protein sequence ID" value="ES5_v2.g12561.t1"/>
    <property type="gene ID" value="ES5_v2.g12561"/>
</dbReference>
<dbReference type="Proteomes" id="UP000887579">
    <property type="component" value="Unplaced"/>
</dbReference>
<evidence type="ECO:0000313" key="1">
    <source>
        <dbReference type="Proteomes" id="UP000887579"/>
    </source>
</evidence>
<evidence type="ECO:0000313" key="2">
    <source>
        <dbReference type="WBParaSite" id="ES5_v2.g12561.t1"/>
    </source>
</evidence>
<sequence>MLKLQNLKEYQTLGPSVWGIKQHSRKSSAEDYFLTGPLDLILVPAYAFTINGRRLGKGMGYYDKFFESHQKQFGLLPKLVGLAFKQQILEDLPIEKHDISMDLVVTP</sequence>